<evidence type="ECO:0000259" key="10">
    <source>
        <dbReference type="Pfam" id="PF04290"/>
    </source>
</evidence>
<dbReference type="GO" id="GO:0022857">
    <property type="term" value="F:transmembrane transporter activity"/>
    <property type="evidence" value="ECO:0007669"/>
    <property type="project" value="TreeGrafter"/>
</dbReference>
<dbReference type="GO" id="GO:0015740">
    <property type="term" value="P:C4-dicarboxylate transport"/>
    <property type="evidence" value="ECO:0007669"/>
    <property type="project" value="TreeGrafter"/>
</dbReference>
<dbReference type="RefSeq" id="WP_150441679.1">
    <property type="nucleotide sequence ID" value="NZ_VYKL01000031.1"/>
</dbReference>
<evidence type="ECO:0000256" key="9">
    <source>
        <dbReference type="SAM" id="Phobius"/>
    </source>
</evidence>
<keyword evidence="6 9" id="KW-1133">Transmembrane helix</keyword>
<feature type="transmembrane region" description="Helical" evidence="9">
    <location>
        <begin position="126"/>
        <end position="145"/>
    </location>
</feature>
<evidence type="ECO:0000256" key="1">
    <source>
        <dbReference type="ARBA" id="ARBA00004429"/>
    </source>
</evidence>
<feature type="transmembrane region" description="Helical" evidence="9">
    <location>
        <begin position="84"/>
        <end position="106"/>
    </location>
</feature>
<comment type="similarity">
    <text evidence="8">Belongs to the TRAP transporter small permease family.</text>
</comment>
<keyword evidence="3" id="KW-1003">Cell membrane</keyword>
<dbReference type="InterPro" id="IPR007387">
    <property type="entry name" value="TRAP_DctQ"/>
</dbReference>
<evidence type="ECO:0000256" key="5">
    <source>
        <dbReference type="ARBA" id="ARBA00022692"/>
    </source>
</evidence>
<dbReference type="PANTHER" id="PTHR35011">
    <property type="entry name" value="2,3-DIKETO-L-GULONATE TRAP TRANSPORTER SMALL PERMEASE PROTEIN YIAM"/>
    <property type="match status" value="1"/>
</dbReference>
<sequence>MKVIRWLDENIEKVILVFFSIIMVAVIFLQVVMRQFGGSLSWSEELARYCFIWMIYIGISLGVKEQKHVRIDAILFLLKEKGKMILLFIANLFFMAFAIFVIIYGYEVAHQLLQFGQKSPANQIPMGFIYMATPVGMGLTLIRLIQNQVKLVQSFLGKGKNNNGKEIYF</sequence>
<proteinExistence type="inferred from homology"/>
<protein>
    <submittedName>
        <fullName evidence="11">TRAP transporter small permease</fullName>
    </submittedName>
</protein>
<dbReference type="Pfam" id="PF04290">
    <property type="entry name" value="DctQ"/>
    <property type="match status" value="1"/>
</dbReference>
<keyword evidence="7 9" id="KW-0472">Membrane</keyword>
<evidence type="ECO:0000313" key="12">
    <source>
        <dbReference type="Proteomes" id="UP000326671"/>
    </source>
</evidence>
<reference evidence="11 12" key="1">
    <citation type="submission" date="2019-09" db="EMBL/GenBank/DDBJ databases">
        <title>Whole genome sequences of isolates from the Mars Exploration Rovers.</title>
        <authorList>
            <person name="Seuylemezian A."/>
            <person name="Vaishampayan P."/>
        </authorList>
    </citation>
    <scope>NUCLEOTIDE SEQUENCE [LARGE SCALE GENOMIC DNA]</scope>
    <source>
        <strain evidence="11 12">MER_TA_151</strain>
    </source>
</reference>
<gene>
    <name evidence="11" type="ORF">F4V44_19440</name>
</gene>
<organism evidence="11 12">
    <name type="scientific">Niallia endozanthoxylica</name>
    <dbReference type="NCBI Taxonomy" id="2036016"/>
    <lineage>
        <taxon>Bacteria</taxon>
        <taxon>Bacillati</taxon>
        <taxon>Bacillota</taxon>
        <taxon>Bacilli</taxon>
        <taxon>Bacillales</taxon>
        <taxon>Bacillaceae</taxon>
        <taxon>Niallia</taxon>
    </lineage>
</organism>
<comment type="subcellular location">
    <subcellularLocation>
        <location evidence="1">Cell inner membrane</location>
        <topology evidence="1">Multi-pass membrane protein</topology>
    </subcellularLocation>
</comment>
<name>A0A5J5HJD9_9BACI</name>
<keyword evidence="12" id="KW-1185">Reference proteome</keyword>
<evidence type="ECO:0000256" key="2">
    <source>
        <dbReference type="ARBA" id="ARBA00022448"/>
    </source>
</evidence>
<keyword evidence="2" id="KW-0813">Transport</keyword>
<feature type="transmembrane region" description="Helical" evidence="9">
    <location>
        <begin position="14"/>
        <end position="34"/>
    </location>
</feature>
<dbReference type="OrthoDB" id="9815614at2"/>
<dbReference type="EMBL" id="VYKL01000031">
    <property type="protein sequence ID" value="KAA9019522.1"/>
    <property type="molecule type" value="Genomic_DNA"/>
</dbReference>
<evidence type="ECO:0000256" key="3">
    <source>
        <dbReference type="ARBA" id="ARBA00022475"/>
    </source>
</evidence>
<accession>A0A5J5HJD9</accession>
<evidence type="ECO:0000256" key="6">
    <source>
        <dbReference type="ARBA" id="ARBA00022989"/>
    </source>
</evidence>
<dbReference type="GO" id="GO:0005886">
    <property type="term" value="C:plasma membrane"/>
    <property type="evidence" value="ECO:0007669"/>
    <property type="project" value="UniProtKB-SubCell"/>
</dbReference>
<evidence type="ECO:0000256" key="8">
    <source>
        <dbReference type="ARBA" id="ARBA00038436"/>
    </source>
</evidence>
<evidence type="ECO:0000256" key="7">
    <source>
        <dbReference type="ARBA" id="ARBA00023136"/>
    </source>
</evidence>
<comment type="caution">
    <text evidence="11">The sequence shown here is derived from an EMBL/GenBank/DDBJ whole genome shotgun (WGS) entry which is preliminary data.</text>
</comment>
<dbReference type="PANTHER" id="PTHR35011:SF2">
    <property type="entry name" value="2,3-DIKETO-L-GULONATE TRAP TRANSPORTER SMALL PERMEASE PROTEIN YIAM"/>
    <property type="match status" value="1"/>
</dbReference>
<dbReference type="AlphaFoldDB" id="A0A5J5HJD9"/>
<keyword evidence="4" id="KW-0997">Cell inner membrane</keyword>
<evidence type="ECO:0000313" key="11">
    <source>
        <dbReference type="EMBL" id="KAA9019522.1"/>
    </source>
</evidence>
<dbReference type="Proteomes" id="UP000326671">
    <property type="component" value="Unassembled WGS sequence"/>
</dbReference>
<dbReference type="InterPro" id="IPR055348">
    <property type="entry name" value="DctQ"/>
</dbReference>
<evidence type="ECO:0000256" key="4">
    <source>
        <dbReference type="ARBA" id="ARBA00022519"/>
    </source>
</evidence>
<keyword evidence="5 9" id="KW-0812">Transmembrane</keyword>
<feature type="domain" description="Tripartite ATP-independent periplasmic transporters DctQ component" evidence="10">
    <location>
        <begin position="23"/>
        <end position="152"/>
    </location>
</feature>
<feature type="transmembrane region" description="Helical" evidence="9">
    <location>
        <begin position="46"/>
        <end position="63"/>
    </location>
</feature>